<accession>A0A432V4V4</accession>
<evidence type="ECO:0000256" key="7">
    <source>
        <dbReference type="ARBA" id="ARBA00067668"/>
    </source>
</evidence>
<dbReference type="InterPro" id="IPR000873">
    <property type="entry name" value="AMP-dep_synth/lig_dom"/>
</dbReference>
<evidence type="ECO:0000259" key="9">
    <source>
        <dbReference type="Pfam" id="PF13193"/>
    </source>
</evidence>
<dbReference type="FunFam" id="3.30.300.30:FF:000008">
    <property type="entry name" value="2,3-dihydroxybenzoate-AMP ligase"/>
    <property type="match status" value="1"/>
</dbReference>
<comment type="similarity">
    <text evidence="1">Belongs to the ATP-dependent AMP-binding enzyme family.</text>
</comment>
<reference evidence="10 11" key="1">
    <citation type="submission" date="2018-11" db="EMBL/GenBank/DDBJ databases">
        <title>Pseudaminobacter arsenicus sp. nov., an arsenic-resistant bacterium isolated from arsenic-rich aquifers.</title>
        <authorList>
            <person name="Mu Y."/>
        </authorList>
    </citation>
    <scope>NUCLEOTIDE SEQUENCE [LARGE SCALE GENOMIC DNA]</scope>
    <source>
        <strain evidence="10 11">CB3</strain>
    </source>
</reference>
<dbReference type="NCBIfam" id="NF004837">
    <property type="entry name" value="PRK06187.1"/>
    <property type="match status" value="1"/>
</dbReference>
<comment type="catalytic activity">
    <reaction evidence="5">
        <text>3-(methylsulfanyl)propanoate + ATP + CoA = 3-(methylsulfanyl)propanoyl-CoA + AMP + diphosphate</text>
        <dbReference type="Rhea" id="RHEA:43052"/>
        <dbReference type="ChEBI" id="CHEBI:30616"/>
        <dbReference type="ChEBI" id="CHEBI:33019"/>
        <dbReference type="ChEBI" id="CHEBI:49016"/>
        <dbReference type="ChEBI" id="CHEBI:57287"/>
        <dbReference type="ChEBI" id="CHEBI:82815"/>
        <dbReference type="ChEBI" id="CHEBI:456215"/>
        <dbReference type="EC" id="6.2.1.44"/>
    </reaction>
    <physiologicalReaction direction="left-to-right" evidence="5">
        <dbReference type="Rhea" id="RHEA:43053"/>
    </physiologicalReaction>
</comment>
<organism evidence="10 11">
    <name type="scientific">Borborobacter arsenicus</name>
    <dbReference type="NCBI Taxonomy" id="1851146"/>
    <lineage>
        <taxon>Bacteria</taxon>
        <taxon>Pseudomonadati</taxon>
        <taxon>Pseudomonadota</taxon>
        <taxon>Alphaproteobacteria</taxon>
        <taxon>Hyphomicrobiales</taxon>
        <taxon>Phyllobacteriaceae</taxon>
        <taxon>Borborobacter</taxon>
    </lineage>
</organism>
<gene>
    <name evidence="10" type="ORF">EET67_13680</name>
</gene>
<name>A0A432V4V4_9HYPH</name>
<dbReference type="InterPro" id="IPR045851">
    <property type="entry name" value="AMP-bd_C_sf"/>
</dbReference>
<dbReference type="EC" id="6.2.1.44" evidence="6"/>
<feature type="domain" description="AMP-binding enzyme C-terminal" evidence="9">
    <location>
        <begin position="450"/>
        <end position="524"/>
    </location>
</feature>
<dbReference type="GO" id="GO:0016874">
    <property type="term" value="F:ligase activity"/>
    <property type="evidence" value="ECO:0007669"/>
    <property type="project" value="UniProtKB-KW"/>
</dbReference>
<dbReference type="OrthoDB" id="9803968at2"/>
<feature type="domain" description="AMP-dependent synthetase/ligase" evidence="8">
    <location>
        <begin position="21"/>
        <end position="400"/>
    </location>
</feature>
<dbReference type="InterPro" id="IPR025110">
    <property type="entry name" value="AMP-bd_C"/>
</dbReference>
<keyword evidence="2 10" id="KW-0436">Ligase</keyword>
<evidence type="ECO:0000256" key="5">
    <source>
        <dbReference type="ARBA" id="ARBA00051915"/>
    </source>
</evidence>
<proteinExistence type="inferred from homology"/>
<evidence type="ECO:0000259" key="8">
    <source>
        <dbReference type="Pfam" id="PF00501"/>
    </source>
</evidence>
<sequence>MLGLMQEWPLLCHKILDHAGIQHPHREIVSRSIEGPIVRTTFSKVRTRSLALAQRLEREGYGVGDRIATLAWNTARHMEVWYGIMGMGGVYHTLNPRLFPEQIVWIMNHAQDKALFVDLTFLPLVEKIAPSVPTLRQVIVLTDQAHMPQTTLANAIAYEEWLAEADGDFEWKELDENAAAGMCYTSGTTGDPKGVVYSHRSNVLHAMMACMPDAMGISSRDVVLPVVPMFHANAWGLAQSGPMIGAKMVMPGGRMDGPAIYELLDTEKVTFTAAVPTVWLMLLQHLEETGKKLPYLRKVVIGGSACPRAMTRKFEQNYDVEVVHAWGMTEMSPLGSLCSIKPDYSGLEGDALLDLKEKQGHAPFGVEMKVTDDNGRAQPWDGKTFGRLKVRGPAVAGSYYGGAGSEQFDAEGWFDTGDVAHIDAHGYMQVTDRAKDVIKSGGEWISTIALENLAVGHPDVAEAAVIGIRHAKWDERPLLIVVRKPGKEVAGADLLQFMAGKVAKWWLPDDVAFVDAIPHTATGKIQKTRLREQFRDYRLPTE</sequence>
<evidence type="ECO:0000256" key="6">
    <source>
        <dbReference type="ARBA" id="ARBA00066616"/>
    </source>
</evidence>
<dbReference type="InterPro" id="IPR042099">
    <property type="entry name" value="ANL_N_sf"/>
</dbReference>
<dbReference type="PROSITE" id="PS00455">
    <property type="entry name" value="AMP_BINDING"/>
    <property type="match status" value="1"/>
</dbReference>
<dbReference type="Gene3D" id="3.40.50.12780">
    <property type="entry name" value="N-terminal domain of ligase-like"/>
    <property type="match status" value="1"/>
</dbReference>
<dbReference type="NCBIfam" id="NF004674">
    <property type="entry name" value="PRK06018.1"/>
    <property type="match status" value="1"/>
</dbReference>
<evidence type="ECO:0000313" key="11">
    <source>
        <dbReference type="Proteomes" id="UP000281647"/>
    </source>
</evidence>
<dbReference type="EMBL" id="RKST01000013">
    <property type="protein sequence ID" value="RUM97199.1"/>
    <property type="molecule type" value="Genomic_DNA"/>
</dbReference>
<dbReference type="Proteomes" id="UP000281647">
    <property type="component" value="Unassembled WGS sequence"/>
</dbReference>
<evidence type="ECO:0000256" key="2">
    <source>
        <dbReference type="ARBA" id="ARBA00022598"/>
    </source>
</evidence>
<evidence type="ECO:0000256" key="4">
    <source>
        <dbReference type="ARBA" id="ARBA00023098"/>
    </source>
</evidence>
<keyword evidence="4" id="KW-0443">Lipid metabolism</keyword>
<evidence type="ECO:0000256" key="3">
    <source>
        <dbReference type="ARBA" id="ARBA00022832"/>
    </source>
</evidence>
<dbReference type="PANTHER" id="PTHR43859">
    <property type="entry name" value="ACYL-ACTIVATING ENZYME"/>
    <property type="match status" value="1"/>
</dbReference>
<protein>
    <recommendedName>
        <fullName evidence="7">3-methylmercaptopropionyl-CoA ligase</fullName>
        <ecNumber evidence="6">6.2.1.44</ecNumber>
    </recommendedName>
</protein>
<dbReference type="Pfam" id="PF13193">
    <property type="entry name" value="AMP-binding_C"/>
    <property type="match status" value="1"/>
</dbReference>
<dbReference type="RefSeq" id="WP_128625209.1">
    <property type="nucleotide sequence ID" value="NZ_ML133511.1"/>
</dbReference>
<dbReference type="AlphaFoldDB" id="A0A432V4V4"/>
<evidence type="ECO:0000313" key="10">
    <source>
        <dbReference type="EMBL" id="RUM97199.1"/>
    </source>
</evidence>
<dbReference type="CDD" id="cd12119">
    <property type="entry name" value="ttLC_FACS_AlkK_like"/>
    <property type="match status" value="1"/>
</dbReference>
<keyword evidence="11" id="KW-1185">Reference proteome</keyword>
<dbReference type="InterPro" id="IPR020845">
    <property type="entry name" value="AMP-binding_CS"/>
</dbReference>
<dbReference type="PANTHER" id="PTHR43859:SF4">
    <property type="entry name" value="BUTANOATE--COA LIGASE AAE1-RELATED"/>
    <property type="match status" value="1"/>
</dbReference>
<keyword evidence="3" id="KW-0276">Fatty acid metabolism</keyword>
<dbReference type="SUPFAM" id="SSF56801">
    <property type="entry name" value="Acetyl-CoA synthetase-like"/>
    <property type="match status" value="1"/>
</dbReference>
<dbReference type="Pfam" id="PF00501">
    <property type="entry name" value="AMP-binding"/>
    <property type="match status" value="1"/>
</dbReference>
<dbReference type="Gene3D" id="3.30.300.30">
    <property type="match status" value="1"/>
</dbReference>
<comment type="caution">
    <text evidence="10">The sequence shown here is derived from an EMBL/GenBank/DDBJ whole genome shotgun (WGS) entry which is preliminary data.</text>
</comment>
<evidence type="ECO:0000256" key="1">
    <source>
        <dbReference type="ARBA" id="ARBA00006432"/>
    </source>
</evidence>
<dbReference type="GO" id="GO:0006631">
    <property type="term" value="P:fatty acid metabolic process"/>
    <property type="evidence" value="ECO:0007669"/>
    <property type="project" value="UniProtKB-KW"/>
</dbReference>